<keyword evidence="1" id="KW-0802">TPR repeat</keyword>
<feature type="repeat" description="TPR" evidence="1">
    <location>
        <begin position="244"/>
        <end position="277"/>
    </location>
</feature>
<dbReference type="GO" id="GO:0006493">
    <property type="term" value="P:protein O-linked glycosylation"/>
    <property type="evidence" value="ECO:0007669"/>
    <property type="project" value="InterPro"/>
</dbReference>
<dbReference type="PROSITE" id="PS50005">
    <property type="entry name" value="TPR"/>
    <property type="match status" value="5"/>
</dbReference>
<dbReference type="AlphaFoldDB" id="A0AA52EIA9"/>
<dbReference type="SUPFAM" id="SSF48452">
    <property type="entry name" value="TPR-like"/>
    <property type="match status" value="1"/>
</dbReference>
<dbReference type="SUPFAM" id="SSF52540">
    <property type="entry name" value="P-loop containing nucleoside triphosphate hydrolases"/>
    <property type="match status" value="1"/>
</dbReference>
<dbReference type="EMBL" id="CP123872">
    <property type="protein sequence ID" value="WND03034.1"/>
    <property type="molecule type" value="Genomic_DNA"/>
</dbReference>
<dbReference type="Pfam" id="PF13424">
    <property type="entry name" value="TPR_12"/>
    <property type="match status" value="1"/>
</dbReference>
<dbReference type="Pfam" id="PF13469">
    <property type="entry name" value="Sulfotransfer_3"/>
    <property type="match status" value="1"/>
</dbReference>
<dbReference type="Proteomes" id="UP001268683">
    <property type="component" value="Chromosome"/>
</dbReference>
<gene>
    <name evidence="2" type="ORF">QGN29_01475</name>
</gene>
<dbReference type="InterPro" id="IPR037919">
    <property type="entry name" value="OGT"/>
</dbReference>
<feature type="repeat" description="TPR" evidence="1">
    <location>
        <begin position="74"/>
        <end position="107"/>
    </location>
</feature>
<evidence type="ECO:0000313" key="3">
    <source>
        <dbReference type="Proteomes" id="UP001268683"/>
    </source>
</evidence>
<name>A0AA52EIA9_9PROT</name>
<dbReference type="KEGG" id="tmk:QGN29_01475"/>
<dbReference type="InterPro" id="IPR019734">
    <property type="entry name" value="TPR_rpt"/>
</dbReference>
<dbReference type="PANTHER" id="PTHR44366:SF1">
    <property type="entry name" value="UDP-N-ACETYLGLUCOSAMINE--PEPTIDE N-ACETYLGLUCOSAMINYLTRANSFERASE 110 KDA SUBUNIT"/>
    <property type="match status" value="1"/>
</dbReference>
<dbReference type="Gene3D" id="3.40.50.300">
    <property type="entry name" value="P-loop containing nucleotide triphosphate hydrolases"/>
    <property type="match status" value="1"/>
</dbReference>
<dbReference type="GO" id="GO:0097363">
    <property type="term" value="F:protein O-acetylglucosaminyltransferase activity"/>
    <property type="evidence" value="ECO:0007669"/>
    <property type="project" value="TreeGrafter"/>
</dbReference>
<accession>A0AA52EIA9</accession>
<proteinExistence type="predicted"/>
<protein>
    <submittedName>
        <fullName evidence="2">Tetratricopeptide repeat protein</fullName>
    </submittedName>
</protein>
<dbReference type="Pfam" id="PF13414">
    <property type="entry name" value="TPR_11"/>
    <property type="match status" value="1"/>
</dbReference>
<dbReference type="Pfam" id="PF14559">
    <property type="entry name" value="TPR_19"/>
    <property type="match status" value="1"/>
</dbReference>
<dbReference type="InterPro" id="IPR011990">
    <property type="entry name" value="TPR-like_helical_dom_sf"/>
</dbReference>
<sequence>MMHPEIQKKLLAAFEIQKKGQFDQAAQEYQSILKVEPKNVHALNLLGMIYLEQSNFENALPLIEKATRLQPNDPEAQNNLGLAYKGTGQVDKAAQAFHSSLQLAPKNPQALHNIGAINFEAGQYEEAIKLFMQAVRLNPNYFECFCLLSKAFLNLGKLDDAFGTAQRALQINSNNVGGHLAIGEALFMRSDFNQALKAFRKTVDLEPLNRAAQTKISDCLIELGKLDEAETHLKTVIENDSDYVYAIQSLGILKEQLGHFDKAATLYKQAIALAPDYAEVYYLLAQLRGRPVSEEEFQAIQSGYTASLDGTESRQFFAFALACAFDKEKDYEQSLIYMKEAQSIIAAGAPYDDQDAQGKIEEIKKATLSSFQNIKMDDKMPTPIFVFGMPRSGTSLVEQILASHGSIRGGGESTYIADMSAQASQMVRMSFPHHIRNLSREHLDILRKTYLNRLVEANGTAPYIVDKTPSNFKYLGLIKAVFPDAVLINCRRDPIDNSVSIFKLPFEASQTYAHDLSALGRYHMHYLDLMDHWQTTFGNDMLVVHYEDNIHDQEAEAKRMLDHIGLSFDDAVTRFYETDRIVKTPSASQVRQPIFKTSLKMGERYGEGLNDLLLALQS</sequence>
<dbReference type="Pfam" id="PF13432">
    <property type="entry name" value="TPR_16"/>
    <property type="match status" value="1"/>
</dbReference>
<dbReference type="InterPro" id="IPR027417">
    <property type="entry name" value="P-loop_NTPase"/>
</dbReference>
<dbReference type="RefSeq" id="WP_310798883.1">
    <property type="nucleotide sequence ID" value="NZ_CP123872.1"/>
</dbReference>
<feature type="repeat" description="TPR" evidence="1">
    <location>
        <begin position="40"/>
        <end position="73"/>
    </location>
</feature>
<reference evidence="2" key="1">
    <citation type="submission" date="2023-04" db="EMBL/GenBank/DDBJ databases">
        <title>Complete genome sequence of Temperatibacter marinus.</title>
        <authorList>
            <person name="Rong J.-C."/>
            <person name="Yi M.-L."/>
            <person name="Zhao Q."/>
        </authorList>
    </citation>
    <scope>NUCLEOTIDE SEQUENCE</scope>
    <source>
        <strain evidence="2">NBRC 110045</strain>
    </source>
</reference>
<dbReference type="SMART" id="SM00028">
    <property type="entry name" value="TPR"/>
    <property type="match status" value="8"/>
</dbReference>
<dbReference type="PANTHER" id="PTHR44366">
    <property type="entry name" value="UDP-N-ACETYLGLUCOSAMINE--PEPTIDE N-ACETYLGLUCOSAMINYLTRANSFERASE 110 KDA SUBUNIT"/>
    <property type="match status" value="1"/>
</dbReference>
<feature type="repeat" description="TPR" evidence="1">
    <location>
        <begin position="108"/>
        <end position="141"/>
    </location>
</feature>
<evidence type="ECO:0000256" key="1">
    <source>
        <dbReference type="PROSITE-ProRule" id="PRU00339"/>
    </source>
</evidence>
<dbReference type="PROSITE" id="PS50293">
    <property type="entry name" value="TPR_REGION"/>
    <property type="match status" value="2"/>
</dbReference>
<evidence type="ECO:0000313" key="2">
    <source>
        <dbReference type="EMBL" id="WND03034.1"/>
    </source>
</evidence>
<organism evidence="2 3">
    <name type="scientific">Temperatibacter marinus</name>
    <dbReference type="NCBI Taxonomy" id="1456591"/>
    <lineage>
        <taxon>Bacteria</taxon>
        <taxon>Pseudomonadati</taxon>
        <taxon>Pseudomonadota</taxon>
        <taxon>Alphaproteobacteria</taxon>
        <taxon>Kordiimonadales</taxon>
        <taxon>Temperatibacteraceae</taxon>
        <taxon>Temperatibacter</taxon>
    </lineage>
</organism>
<feature type="repeat" description="TPR" evidence="1">
    <location>
        <begin position="176"/>
        <end position="209"/>
    </location>
</feature>
<dbReference type="Gene3D" id="1.25.40.10">
    <property type="entry name" value="Tetratricopeptide repeat domain"/>
    <property type="match status" value="2"/>
</dbReference>
<keyword evidence="3" id="KW-1185">Reference proteome</keyword>